<keyword evidence="5" id="KW-1185">Reference proteome</keyword>
<dbReference type="InParanoid" id="B7Q0N1"/>
<keyword evidence="2" id="KW-0812">Transmembrane</keyword>
<evidence type="ECO:0000313" key="4">
    <source>
        <dbReference type="EnsemblMetazoa" id="ISCW009541-PA"/>
    </source>
</evidence>
<feature type="compositionally biased region" description="Basic and acidic residues" evidence="1">
    <location>
        <begin position="77"/>
        <end position="97"/>
    </location>
</feature>
<dbReference type="VEuPathDB" id="VectorBase:ISCW009541"/>
<evidence type="ECO:0000313" key="5">
    <source>
        <dbReference type="Proteomes" id="UP000001555"/>
    </source>
</evidence>
<name>B7Q0N1_IXOSC</name>
<proteinExistence type="predicted"/>
<protein>
    <recommendedName>
        <fullName evidence="6">Transmembrane protein</fullName>
    </recommendedName>
</protein>
<evidence type="ECO:0008006" key="6">
    <source>
        <dbReference type="Google" id="ProtNLM"/>
    </source>
</evidence>
<keyword evidence="2" id="KW-1133">Transmembrane helix</keyword>
<dbReference type="EMBL" id="DS833133">
    <property type="protein sequence ID" value="EEC12403.1"/>
    <property type="molecule type" value="Genomic_DNA"/>
</dbReference>
<sequence length="220" mass="25394">MAPVRRRLKRLKICRRRQRGPVARSAAGERRTTSLSCVCRPRCNTDGRKKQTVDRNDGEERKARLSPLPIASFLLDERRGNGNHRRRDESARADKNHGSAFCRGKTTGQRHLKTEGFEGVRERVKAVDPFGGVEFRVGTEPLVHMQILYDPFPVGEATVMWSTFFACVFLLVVLRSWQDCILEVSSSSRFYVRRRRRRKRGAIRSVRLRSTNDRPASLRE</sequence>
<dbReference type="AlphaFoldDB" id="B7Q0N1"/>
<evidence type="ECO:0000256" key="2">
    <source>
        <dbReference type="SAM" id="Phobius"/>
    </source>
</evidence>
<keyword evidence="2" id="KW-0472">Membrane</keyword>
<dbReference type="VEuPathDB" id="VectorBase:ISCI009541"/>
<dbReference type="EnsemblMetazoa" id="ISCW009541-RA">
    <property type="protein sequence ID" value="ISCW009541-PA"/>
    <property type="gene ID" value="ISCW009541"/>
</dbReference>
<gene>
    <name evidence="3" type="ORF">IscW_ISCW009541</name>
</gene>
<reference evidence="4" key="2">
    <citation type="submission" date="2020-05" db="UniProtKB">
        <authorList>
            <consortium name="EnsemblMetazoa"/>
        </authorList>
    </citation>
    <scope>IDENTIFICATION</scope>
    <source>
        <strain evidence="4">wikel</strain>
    </source>
</reference>
<evidence type="ECO:0000256" key="1">
    <source>
        <dbReference type="SAM" id="MobiDB-lite"/>
    </source>
</evidence>
<evidence type="ECO:0000313" key="3">
    <source>
        <dbReference type="EMBL" id="EEC12403.1"/>
    </source>
</evidence>
<dbReference type="HOGENOM" id="CLU_1257304_0_0_1"/>
<feature type="region of interest" description="Disordered" evidence="1">
    <location>
        <begin position="77"/>
        <end position="99"/>
    </location>
</feature>
<feature type="transmembrane region" description="Helical" evidence="2">
    <location>
        <begin position="158"/>
        <end position="177"/>
    </location>
</feature>
<dbReference type="PaxDb" id="6945-B7Q0N1"/>
<accession>B7Q0N1</accession>
<dbReference type="Proteomes" id="UP000001555">
    <property type="component" value="Unassembled WGS sequence"/>
</dbReference>
<reference evidence="3 5" key="1">
    <citation type="submission" date="2008-03" db="EMBL/GenBank/DDBJ databases">
        <title>Annotation of Ixodes scapularis.</title>
        <authorList>
            <consortium name="Ixodes scapularis Genome Project Consortium"/>
            <person name="Caler E."/>
            <person name="Hannick L.I."/>
            <person name="Bidwell S."/>
            <person name="Joardar V."/>
            <person name="Thiagarajan M."/>
            <person name="Amedeo P."/>
            <person name="Galinsky K.J."/>
            <person name="Schobel S."/>
            <person name="Inman J."/>
            <person name="Hostetler J."/>
            <person name="Miller J."/>
            <person name="Hammond M."/>
            <person name="Megy K."/>
            <person name="Lawson D."/>
            <person name="Kodira C."/>
            <person name="Sutton G."/>
            <person name="Meyer J."/>
            <person name="Hill C.A."/>
            <person name="Birren B."/>
            <person name="Nene V."/>
            <person name="Collins F."/>
            <person name="Alarcon-Chaidez F."/>
            <person name="Wikel S."/>
            <person name="Strausberg R."/>
        </authorList>
    </citation>
    <scope>NUCLEOTIDE SEQUENCE [LARGE SCALE GENOMIC DNA]</scope>
    <source>
        <strain evidence="5">Wikel</strain>
        <strain evidence="3">Wikel colony</strain>
    </source>
</reference>
<dbReference type="EMBL" id="ABJB010754495">
    <property type="status" value="NOT_ANNOTATED_CDS"/>
    <property type="molecule type" value="Genomic_DNA"/>
</dbReference>
<organism>
    <name type="scientific">Ixodes scapularis</name>
    <name type="common">Black-legged tick</name>
    <name type="synonym">Deer tick</name>
    <dbReference type="NCBI Taxonomy" id="6945"/>
    <lineage>
        <taxon>Eukaryota</taxon>
        <taxon>Metazoa</taxon>
        <taxon>Ecdysozoa</taxon>
        <taxon>Arthropoda</taxon>
        <taxon>Chelicerata</taxon>
        <taxon>Arachnida</taxon>
        <taxon>Acari</taxon>
        <taxon>Parasitiformes</taxon>
        <taxon>Ixodida</taxon>
        <taxon>Ixodoidea</taxon>
        <taxon>Ixodidae</taxon>
        <taxon>Ixodinae</taxon>
        <taxon>Ixodes</taxon>
    </lineage>
</organism>